<dbReference type="EMBL" id="ADBY01000081">
    <property type="protein sequence ID" value="EFE93261.1"/>
    <property type="molecule type" value="Genomic_DNA"/>
</dbReference>
<evidence type="ECO:0000313" key="2">
    <source>
        <dbReference type="Proteomes" id="UP000005723"/>
    </source>
</evidence>
<accession>D4EA82</accession>
<organism evidence="1 2">
    <name type="scientific">Serratia odorifera DSM 4582</name>
    <dbReference type="NCBI Taxonomy" id="667129"/>
    <lineage>
        <taxon>Bacteria</taxon>
        <taxon>Pseudomonadati</taxon>
        <taxon>Pseudomonadota</taxon>
        <taxon>Gammaproteobacteria</taxon>
        <taxon>Enterobacterales</taxon>
        <taxon>Yersiniaceae</taxon>
        <taxon>Serratia</taxon>
    </lineage>
</organism>
<gene>
    <name evidence="1" type="ORF">HMPREF0758_5082</name>
</gene>
<sequence length="108" mass="11510">MAGVLRASPPDGGMGDHVAVNHVIMTGQVVAVVHLLQPSLRQQDFQGVSHIRGIHAAVGYGAYLQLMQVIQQGGFCQIVMQGELAEDGGEMDGQMREPSLRGFRVVSA</sequence>
<comment type="caution">
    <text evidence="1">The sequence shown here is derived from an EMBL/GenBank/DDBJ whole genome shotgun (WGS) entry which is preliminary data.</text>
</comment>
<dbReference type="STRING" id="667129.HMPREF0758_5082"/>
<dbReference type="HOGENOM" id="CLU_2195118_0_0_6"/>
<dbReference type="Proteomes" id="UP000005723">
    <property type="component" value="Unassembled WGS sequence"/>
</dbReference>
<proteinExistence type="predicted"/>
<reference evidence="1 2" key="1">
    <citation type="submission" date="2010-01" db="EMBL/GenBank/DDBJ databases">
        <authorList>
            <person name="Muzny D."/>
            <person name="Qin X."/>
            <person name="Deng J."/>
            <person name="Jiang H."/>
            <person name="Liu Y."/>
            <person name="Qu J."/>
            <person name="Song X.-Z."/>
            <person name="Zhang L."/>
            <person name="Thornton R."/>
            <person name="Coyle M."/>
            <person name="Francisco L."/>
            <person name="Jackson L."/>
            <person name="Javaid M."/>
            <person name="Korchina V."/>
            <person name="Kovar C."/>
            <person name="Mata R."/>
            <person name="Mathew T."/>
            <person name="Ngo R."/>
            <person name="Nguyen L."/>
            <person name="Nguyen N."/>
            <person name="Okwuonu G."/>
            <person name="Ongeri F."/>
            <person name="Pham C."/>
            <person name="Simmons D."/>
            <person name="Wilczek-Boney K."/>
            <person name="Hale W."/>
            <person name="Jakkamsetti A."/>
            <person name="Pham P."/>
            <person name="Ruth R."/>
            <person name="San Lucas F."/>
            <person name="Warren J."/>
            <person name="Zhang J."/>
            <person name="Zhao Z."/>
            <person name="Zhou C."/>
            <person name="Zhu D."/>
            <person name="Lee S."/>
            <person name="Bess C."/>
            <person name="Blankenburg K."/>
            <person name="Forbes L."/>
            <person name="Fu Q."/>
            <person name="Gubbala S."/>
            <person name="Hirani K."/>
            <person name="Jayaseelan J.C."/>
            <person name="Lara F."/>
            <person name="Munidasa M."/>
            <person name="Palculict T."/>
            <person name="Patil S."/>
            <person name="Pu L.-L."/>
            <person name="Saada N."/>
            <person name="Tang L."/>
            <person name="Weissenberger G."/>
            <person name="Zhu Y."/>
            <person name="Hemphill L."/>
            <person name="Shang Y."/>
            <person name="Youmans B."/>
            <person name="Ayvaz T."/>
            <person name="Ross M."/>
            <person name="Santibanez J."/>
            <person name="Aqrawi P."/>
            <person name="Gross S."/>
            <person name="Joshi V."/>
            <person name="Fowler G."/>
            <person name="Nazareth L."/>
            <person name="Reid J."/>
            <person name="Worley K."/>
            <person name="Petrosino J."/>
            <person name="Highlander S."/>
            <person name="Gibbs R."/>
        </authorList>
    </citation>
    <scope>NUCLEOTIDE SEQUENCE [LARGE SCALE GENOMIC DNA]</scope>
    <source>
        <strain evidence="1 2">DSM 4582</strain>
    </source>
</reference>
<name>D4EA82_SEROD</name>
<evidence type="ECO:0000313" key="1">
    <source>
        <dbReference type="EMBL" id="EFE93261.1"/>
    </source>
</evidence>
<keyword evidence="2" id="KW-1185">Reference proteome</keyword>
<protein>
    <submittedName>
        <fullName evidence="1">Uncharacterized protein</fullName>
    </submittedName>
</protein>
<dbReference type="AlphaFoldDB" id="D4EA82"/>